<dbReference type="GO" id="GO:0005886">
    <property type="term" value="C:plasma membrane"/>
    <property type="evidence" value="ECO:0007669"/>
    <property type="project" value="UniProtKB-SubCell"/>
</dbReference>
<dbReference type="SUPFAM" id="SSF48695">
    <property type="entry name" value="Multiheme cytochromes"/>
    <property type="match status" value="1"/>
</dbReference>
<comment type="caution">
    <text evidence="15">The sequence shown here is derived from an EMBL/GenBank/DDBJ whole genome shotgun (WGS) entry which is preliminary data.</text>
</comment>
<feature type="transmembrane region" description="Helical" evidence="12">
    <location>
        <begin position="505"/>
        <end position="524"/>
    </location>
</feature>
<dbReference type="AlphaFoldDB" id="A0A370Q684"/>
<dbReference type="Pfam" id="PF01292">
    <property type="entry name" value="Ni_hydr_CYTB"/>
    <property type="match status" value="1"/>
</dbReference>
<evidence type="ECO:0000313" key="16">
    <source>
        <dbReference type="Proteomes" id="UP000254848"/>
    </source>
</evidence>
<comment type="similarity">
    <text evidence="2">Belongs to the HupC/HyaC/HydC family.</text>
</comment>
<evidence type="ECO:0000256" key="7">
    <source>
        <dbReference type="ARBA" id="ARBA00022723"/>
    </source>
</evidence>
<reference evidence="15 16" key="1">
    <citation type="submission" date="2018-07" db="EMBL/GenBank/DDBJ databases">
        <title>Genomic Encyclopedia of Type Strains, Phase IV (KMG-IV): sequencing the most valuable type-strain genomes for metagenomic binning, comparative biology and taxonomic classification.</title>
        <authorList>
            <person name="Goeker M."/>
        </authorList>
    </citation>
    <scope>NUCLEOTIDE SEQUENCE [LARGE SCALE GENOMIC DNA]</scope>
    <source>
        <strain evidence="15 16">DSM 103736</strain>
    </source>
</reference>
<dbReference type="GO" id="GO:0020037">
    <property type="term" value="F:heme binding"/>
    <property type="evidence" value="ECO:0007669"/>
    <property type="project" value="TreeGrafter"/>
</dbReference>
<keyword evidence="4" id="KW-1003">Cell membrane</keyword>
<dbReference type="InterPro" id="IPR051542">
    <property type="entry name" value="Hydrogenase_cytochrome"/>
</dbReference>
<organism evidence="15 16">
    <name type="scientific">Enterobacillus tribolii</name>
    <dbReference type="NCBI Taxonomy" id="1487935"/>
    <lineage>
        <taxon>Bacteria</taxon>
        <taxon>Pseudomonadati</taxon>
        <taxon>Pseudomonadota</taxon>
        <taxon>Gammaproteobacteria</taxon>
        <taxon>Enterobacterales</taxon>
        <taxon>Hafniaceae</taxon>
        <taxon>Enterobacillus</taxon>
    </lineage>
</organism>
<dbReference type="InterPro" id="IPR011577">
    <property type="entry name" value="Cyt_b561_bac/Ni-Hgenase"/>
</dbReference>
<sequence length="560" mass="61320">MRYLMRGLFRNGFRFKSLFGLLLGLMVFPALATPIPLGVQVEDMNRACMECHADSDIQGASSDKPQGQLFVAPAKYHDSVHGGVPCIACHQSTPGSKGFAVTPHELEPRPEAMCESCHAVTMRDTVHAVQQSVHGEKIAKDLFSCTSCHDAHTMTAGEITQPGKRQMAESNLICTDCHSRAGVYTQLSKGKASKTQDMAHAALPYAAQHLDSLRCIDCHADTADSTLHRILPAEQAVSCEQCHQDGALLTARLKTPAPDEAATAGSMLGKKLFDDRALIAKLAAVPADKPAVRQVDGTWFSDSYMIGNNGSDRFDGLYAYALAGLIGVLLCHGLGRFITRRRPAPGAVTEKSYLYTLPVRFWHWLNAICFAVLLISGFALHWVSGKFSLWVDVHNAAGLTLCAIWVGFIIVALCGNGHHYRVRLQGITGRLIRQTHYYLYGIFRGEPHPEHASPDAKFNILQQLGYIGVMFILVPLLIASGLLMMYPHLTPEHIFTLPGKQVIAYLHYGIALIMVMFIAVHLYLCSTGDTVGALVKGMIDGFHRTLKSPDAAKKETNKHH</sequence>
<dbReference type="InterPro" id="IPR036280">
    <property type="entry name" value="Multihaem_cyt_sf"/>
</dbReference>
<evidence type="ECO:0000256" key="3">
    <source>
        <dbReference type="ARBA" id="ARBA00022448"/>
    </source>
</evidence>
<evidence type="ECO:0000256" key="1">
    <source>
        <dbReference type="ARBA" id="ARBA00004651"/>
    </source>
</evidence>
<keyword evidence="3" id="KW-0813">Transport</keyword>
<name>A0A370Q684_9GAMM</name>
<dbReference type="InterPro" id="IPR016174">
    <property type="entry name" value="Di-haem_cyt_TM"/>
</dbReference>
<dbReference type="GO" id="GO:0022904">
    <property type="term" value="P:respiratory electron transport chain"/>
    <property type="evidence" value="ECO:0007669"/>
    <property type="project" value="InterPro"/>
</dbReference>
<keyword evidence="6 12" id="KW-0812">Transmembrane</keyword>
<evidence type="ECO:0000256" key="4">
    <source>
        <dbReference type="ARBA" id="ARBA00022475"/>
    </source>
</evidence>
<accession>A0A370Q684</accession>
<keyword evidence="9 12" id="KW-1133">Transmembrane helix</keyword>
<dbReference type="PRINTS" id="PR00161">
    <property type="entry name" value="NIHGNASECYTB"/>
</dbReference>
<keyword evidence="5" id="KW-0349">Heme</keyword>
<feature type="domain" description="Cytochrome b561 bacterial/Ni-hydrogenase" evidence="13">
    <location>
        <begin position="355"/>
        <end position="541"/>
    </location>
</feature>
<keyword evidence="7" id="KW-0479">Metal-binding</keyword>
<evidence type="ECO:0000256" key="8">
    <source>
        <dbReference type="ARBA" id="ARBA00022982"/>
    </source>
</evidence>
<dbReference type="SUPFAM" id="SSF81342">
    <property type="entry name" value="Transmembrane di-heme cytochromes"/>
    <property type="match status" value="1"/>
</dbReference>
<comment type="subcellular location">
    <subcellularLocation>
        <location evidence="1">Cell membrane</location>
        <topology evidence="1">Multi-pass membrane protein</topology>
    </subcellularLocation>
</comment>
<evidence type="ECO:0000256" key="12">
    <source>
        <dbReference type="SAM" id="Phobius"/>
    </source>
</evidence>
<evidence type="ECO:0000256" key="11">
    <source>
        <dbReference type="ARBA" id="ARBA00023136"/>
    </source>
</evidence>
<dbReference type="Proteomes" id="UP000254848">
    <property type="component" value="Unassembled WGS sequence"/>
</dbReference>
<evidence type="ECO:0000256" key="9">
    <source>
        <dbReference type="ARBA" id="ARBA00022989"/>
    </source>
</evidence>
<dbReference type="GO" id="GO:0009061">
    <property type="term" value="P:anaerobic respiration"/>
    <property type="evidence" value="ECO:0007669"/>
    <property type="project" value="UniProtKB-ARBA"/>
</dbReference>
<proteinExistence type="inferred from homology"/>
<keyword evidence="10" id="KW-0408">Iron</keyword>
<feature type="transmembrane region" description="Helical" evidence="12">
    <location>
        <begin position="317"/>
        <end position="335"/>
    </location>
</feature>
<protein>
    <submittedName>
        <fullName evidence="15">Thiosulfate reductase cytochrome b subunit</fullName>
    </submittedName>
</protein>
<evidence type="ECO:0000259" key="13">
    <source>
        <dbReference type="Pfam" id="PF01292"/>
    </source>
</evidence>
<dbReference type="NCBIfam" id="NF011582">
    <property type="entry name" value="PRK15006.1"/>
    <property type="match status" value="1"/>
</dbReference>
<feature type="domain" description="Cytochrome c7-like" evidence="14">
    <location>
        <begin position="165"/>
        <end position="244"/>
    </location>
</feature>
<evidence type="ECO:0000259" key="14">
    <source>
        <dbReference type="Pfam" id="PF14522"/>
    </source>
</evidence>
<evidence type="ECO:0000256" key="5">
    <source>
        <dbReference type="ARBA" id="ARBA00022617"/>
    </source>
</evidence>
<dbReference type="GO" id="GO:0009055">
    <property type="term" value="F:electron transfer activity"/>
    <property type="evidence" value="ECO:0007669"/>
    <property type="project" value="InterPro"/>
</dbReference>
<dbReference type="InterPro" id="IPR000516">
    <property type="entry name" value="Ni-dep_Hydgase_cyt-B"/>
</dbReference>
<dbReference type="CDD" id="cd08168">
    <property type="entry name" value="Cytochrom_C3"/>
    <property type="match status" value="1"/>
</dbReference>
<evidence type="ECO:0000256" key="10">
    <source>
        <dbReference type="ARBA" id="ARBA00023004"/>
    </source>
</evidence>
<evidence type="ECO:0000256" key="2">
    <source>
        <dbReference type="ARBA" id="ARBA00008622"/>
    </source>
</evidence>
<gene>
    <name evidence="15" type="ORF">C8D90_1155</name>
</gene>
<feature type="transmembrane region" description="Helical" evidence="12">
    <location>
        <begin position="464"/>
        <end position="485"/>
    </location>
</feature>
<dbReference type="InterPro" id="IPR029467">
    <property type="entry name" value="Cyt_c7-like"/>
</dbReference>
<dbReference type="Gene3D" id="1.20.950.20">
    <property type="entry name" value="Transmembrane di-heme cytochromes, Chain C"/>
    <property type="match status" value="1"/>
</dbReference>
<keyword evidence="8" id="KW-0249">Electron transport</keyword>
<keyword evidence="16" id="KW-1185">Reference proteome</keyword>
<evidence type="ECO:0000313" key="15">
    <source>
        <dbReference type="EMBL" id="RDK83877.1"/>
    </source>
</evidence>
<dbReference type="GO" id="GO:0005506">
    <property type="term" value="F:iron ion binding"/>
    <property type="evidence" value="ECO:0007669"/>
    <property type="project" value="InterPro"/>
</dbReference>
<evidence type="ECO:0000256" key="6">
    <source>
        <dbReference type="ARBA" id="ARBA00022692"/>
    </source>
</evidence>
<feature type="transmembrane region" description="Helical" evidence="12">
    <location>
        <begin position="396"/>
        <end position="415"/>
    </location>
</feature>
<dbReference type="PANTHER" id="PTHR30485">
    <property type="entry name" value="NI/FE-HYDROGENASE 1 B-TYPE CYTOCHROME SUBUNIT"/>
    <property type="match status" value="1"/>
</dbReference>
<dbReference type="EMBL" id="QRAP01000015">
    <property type="protein sequence ID" value="RDK83877.1"/>
    <property type="molecule type" value="Genomic_DNA"/>
</dbReference>
<dbReference type="PANTHER" id="PTHR30485:SF1">
    <property type="entry name" value="CYTOCHROME YDHU-RELATED"/>
    <property type="match status" value="1"/>
</dbReference>
<keyword evidence="11 12" id="KW-0472">Membrane</keyword>
<feature type="transmembrane region" description="Helical" evidence="12">
    <location>
        <begin position="361"/>
        <end position="384"/>
    </location>
</feature>
<dbReference type="Gene3D" id="1.10.1130.10">
    <property type="entry name" value="Flavocytochrome C3, Chain A"/>
    <property type="match status" value="1"/>
</dbReference>
<dbReference type="Pfam" id="PF14522">
    <property type="entry name" value="Cytochrome_C7"/>
    <property type="match status" value="1"/>
</dbReference>